<evidence type="ECO:0000256" key="8">
    <source>
        <dbReference type="ARBA" id="ARBA00023049"/>
    </source>
</evidence>
<gene>
    <name evidence="14" type="ORF">OFUS_LOCUS15409</name>
</gene>
<dbReference type="InterPro" id="IPR003582">
    <property type="entry name" value="ShKT_dom"/>
</dbReference>
<dbReference type="FunFam" id="3.40.390.10:FF:000015">
    <property type="entry name" value="Meprin A subunit"/>
    <property type="match status" value="1"/>
</dbReference>
<dbReference type="GO" id="GO:0006508">
    <property type="term" value="P:proteolysis"/>
    <property type="evidence" value="ECO:0007669"/>
    <property type="project" value="UniProtKB-KW"/>
</dbReference>
<dbReference type="GO" id="GO:0004252">
    <property type="term" value="F:serine-type endopeptidase activity"/>
    <property type="evidence" value="ECO:0007669"/>
    <property type="project" value="InterPro"/>
</dbReference>
<dbReference type="InterPro" id="IPR018114">
    <property type="entry name" value="TRYPSIN_HIS"/>
</dbReference>
<keyword evidence="5 13" id="KW-0378">Hydrolase</keyword>
<dbReference type="PROSITE" id="PS51864">
    <property type="entry name" value="ASTACIN"/>
    <property type="match status" value="1"/>
</dbReference>
<keyword evidence="11" id="KW-0325">Glycoprotein</keyword>
<comment type="caution">
    <text evidence="12">Lacks conserved residue(s) required for the propagation of feature annotation.</text>
</comment>
<dbReference type="SUPFAM" id="SSF50494">
    <property type="entry name" value="Trypsin-like serine proteases"/>
    <property type="match status" value="1"/>
</dbReference>
<sequence length="767" mass="84970">MKSLFTLLVASLAFVTTYVLATPIEHVRSPEEGNLFEGDIAIDGDWEDVYNAISRATQMWPNGIVPYTVQGASSSELQLLQAAISDYRTYTCIRWVPRTTESAYVKIIKGGGCYSNVGTLRRVQTLSLGRGCWNKGIIIHEMMHAVGFWHEQSRSDRDNYVTIMLQNVRPGMEHNFQKMSSSQAKNILSYDYGSIMHYGPTAFTKNGQRTIVPRQSGVTIGQRRGFSNLDIQKINILYNCKGGATIPPVTARPTTRRTQPTVRTIRPTFPTRTTPRQTPRPTTGTCRDRSSACDIYKRQGFCNQQFYRDICSATCCVCGDCSSGTTRPTQPKTRPTTPRPTTCRDRSSACDIYKRQGFCNQQFYRDICSATCCVCGDCSSGTARPTQPKTRPTTPRPTTCKDQFDNCPFFKSQGYCAESYPNKDYFRRICPLSCEVCSSTQRPTVPTTRPTAVPKACKDIFVHSCPDFKRRGLCASSNSKYYKSICPLSCGVCGSGNTRVTVVPTTPTVTRSTDKPIVNGNCGKSKLGHDKYIVGGKEAQVGRWPWMADLYVNGRHSCGGSVIAAKWILTAAHCVKGKSASSLKIRVGWHNQRQQTQNGVEHAVMRVVDHKQFGSIQGQSILNDNDIALLQLTKDIDFKNEHVNTVCLPKKGEQFSGSCVATGWGMTIGTGDNTKLREVTVPVYTTANCNKYWPGRVSDRQICMGTVPPSQTKTACMGDSGGPLVCKKNGRWIQAGVTSWGMRVCTGKPAVYTRTSEYLDWIDANMK</sequence>
<dbReference type="InterPro" id="IPR024079">
    <property type="entry name" value="MetalloPept_cat_dom_sf"/>
</dbReference>
<feature type="disulfide bond" evidence="12">
    <location>
        <begin position="350"/>
        <end position="368"/>
    </location>
</feature>
<feature type="binding site" evidence="13">
    <location>
        <position position="144"/>
    </location>
    <ligand>
        <name>Zn(2+)</name>
        <dbReference type="ChEBI" id="CHEBI:29105"/>
        <note>catalytic</note>
    </ligand>
</feature>
<accession>A0A8J1TTV7</accession>
<dbReference type="PROSITE" id="PS50240">
    <property type="entry name" value="TRYPSIN_DOM"/>
    <property type="match status" value="1"/>
</dbReference>
<name>A0A8J1TTV7_OWEFU</name>
<dbReference type="SMART" id="SM00254">
    <property type="entry name" value="ShKT"/>
    <property type="match status" value="4"/>
</dbReference>
<dbReference type="GO" id="GO:0008270">
    <property type="term" value="F:zinc ion binding"/>
    <property type="evidence" value="ECO:0007669"/>
    <property type="project" value="UniProtKB-UniRule"/>
</dbReference>
<keyword evidence="10 12" id="KW-1015">Disulfide bond</keyword>
<keyword evidence="8 13" id="KW-0482">Metalloprotease</keyword>
<feature type="binding site" evidence="13">
    <location>
        <position position="140"/>
    </location>
    <ligand>
        <name>Zn(2+)</name>
        <dbReference type="ChEBI" id="CHEBI:29105"/>
        <note>catalytic</note>
    </ligand>
</feature>
<evidence type="ECO:0000256" key="1">
    <source>
        <dbReference type="ARBA" id="ARBA00002657"/>
    </source>
</evidence>
<dbReference type="PROSITE" id="PS50900">
    <property type="entry name" value="PLAC"/>
    <property type="match status" value="2"/>
</dbReference>
<keyword evidence="15" id="KW-1185">Reference proteome</keyword>
<dbReference type="InterPro" id="IPR043504">
    <property type="entry name" value="Peptidase_S1_PA_chymotrypsin"/>
</dbReference>
<protein>
    <submittedName>
        <fullName evidence="14">Uncharacterized protein</fullName>
    </submittedName>
</protein>
<dbReference type="Pfam" id="PF01400">
    <property type="entry name" value="Astacin"/>
    <property type="match status" value="1"/>
</dbReference>
<feature type="active site" evidence="13">
    <location>
        <position position="141"/>
    </location>
</feature>
<dbReference type="AlphaFoldDB" id="A0A8J1TTV7"/>
<dbReference type="Proteomes" id="UP000749559">
    <property type="component" value="Unassembled WGS sequence"/>
</dbReference>
<feature type="binding site" evidence="13">
    <location>
        <position position="150"/>
    </location>
    <ligand>
        <name>Zn(2+)</name>
        <dbReference type="ChEBI" id="CHEBI:29105"/>
        <note>catalytic</note>
    </ligand>
</feature>
<evidence type="ECO:0000256" key="10">
    <source>
        <dbReference type="ARBA" id="ARBA00023157"/>
    </source>
</evidence>
<dbReference type="OrthoDB" id="5973404at2759"/>
<dbReference type="Gene3D" id="1.10.10.1940">
    <property type="match status" value="1"/>
</dbReference>
<evidence type="ECO:0000256" key="9">
    <source>
        <dbReference type="ARBA" id="ARBA00023145"/>
    </source>
</evidence>
<dbReference type="PANTHER" id="PTHR10127:SF780">
    <property type="entry name" value="METALLOENDOPEPTIDASE"/>
    <property type="match status" value="1"/>
</dbReference>
<organism evidence="14 15">
    <name type="scientific">Owenia fusiformis</name>
    <name type="common">Polychaete worm</name>
    <dbReference type="NCBI Taxonomy" id="6347"/>
    <lineage>
        <taxon>Eukaryota</taxon>
        <taxon>Metazoa</taxon>
        <taxon>Spiralia</taxon>
        <taxon>Lophotrochozoa</taxon>
        <taxon>Annelida</taxon>
        <taxon>Polychaeta</taxon>
        <taxon>Sedentaria</taxon>
        <taxon>Canalipalpata</taxon>
        <taxon>Sabellida</taxon>
        <taxon>Oweniida</taxon>
        <taxon>Oweniidae</taxon>
        <taxon>Owenia</taxon>
    </lineage>
</organism>
<comment type="caution">
    <text evidence="14">The sequence shown here is derived from an EMBL/GenBank/DDBJ whole genome shotgun (WGS) entry which is preliminary data.</text>
</comment>
<dbReference type="PROSITE" id="PS00134">
    <property type="entry name" value="TRYPSIN_HIS"/>
    <property type="match status" value="1"/>
</dbReference>
<dbReference type="CDD" id="cd00190">
    <property type="entry name" value="Tryp_SPc"/>
    <property type="match status" value="1"/>
</dbReference>
<dbReference type="InterPro" id="IPR001254">
    <property type="entry name" value="Trypsin_dom"/>
</dbReference>
<dbReference type="Pfam" id="PF00089">
    <property type="entry name" value="Trypsin"/>
    <property type="match status" value="1"/>
</dbReference>
<evidence type="ECO:0000256" key="3">
    <source>
        <dbReference type="ARBA" id="ARBA00022723"/>
    </source>
</evidence>
<dbReference type="InterPro" id="IPR001506">
    <property type="entry name" value="Peptidase_M12A"/>
</dbReference>
<keyword evidence="4" id="KW-0732">Signal</keyword>
<keyword evidence="7 13" id="KW-0862">Zinc</keyword>
<keyword evidence="3 13" id="KW-0479">Metal-binding</keyword>
<evidence type="ECO:0000256" key="7">
    <source>
        <dbReference type="ARBA" id="ARBA00022833"/>
    </source>
</evidence>
<dbReference type="SMART" id="SM00020">
    <property type="entry name" value="Tryp_SPc"/>
    <property type="match status" value="1"/>
</dbReference>
<dbReference type="InterPro" id="IPR010909">
    <property type="entry name" value="PLAC"/>
</dbReference>
<keyword evidence="9" id="KW-0865">Zymogen</keyword>
<evidence type="ECO:0000256" key="5">
    <source>
        <dbReference type="ARBA" id="ARBA00022801"/>
    </source>
</evidence>
<evidence type="ECO:0000256" key="6">
    <source>
        <dbReference type="ARBA" id="ARBA00022825"/>
    </source>
</evidence>
<evidence type="ECO:0000256" key="11">
    <source>
        <dbReference type="ARBA" id="ARBA00023180"/>
    </source>
</evidence>
<evidence type="ECO:0000313" key="15">
    <source>
        <dbReference type="Proteomes" id="UP000749559"/>
    </source>
</evidence>
<dbReference type="InterPro" id="IPR006026">
    <property type="entry name" value="Peptidase_Metallo"/>
</dbReference>
<feature type="disulfide bond" evidence="12">
    <location>
        <begin position="302"/>
        <end position="315"/>
    </location>
</feature>
<keyword evidence="2 13" id="KW-0645">Protease</keyword>
<dbReference type="InterPro" id="IPR033116">
    <property type="entry name" value="TRYPSIN_SER"/>
</dbReference>
<dbReference type="Gene3D" id="2.40.10.10">
    <property type="entry name" value="Trypsin-like serine proteases"/>
    <property type="match status" value="1"/>
</dbReference>
<feature type="disulfide bond" evidence="12">
    <location>
        <begin position="293"/>
        <end position="311"/>
    </location>
</feature>
<dbReference type="CDD" id="cd04280">
    <property type="entry name" value="ZnMc_astacin_like"/>
    <property type="match status" value="1"/>
</dbReference>
<dbReference type="Gene3D" id="3.40.390.10">
    <property type="entry name" value="Collagenase (Catalytic Domain)"/>
    <property type="match status" value="1"/>
</dbReference>
<dbReference type="EMBL" id="CAIIXF020000007">
    <property type="protein sequence ID" value="CAH1790161.1"/>
    <property type="molecule type" value="Genomic_DNA"/>
</dbReference>
<dbReference type="SUPFAM" id="SSF55486">
    <property type="entry name" value="Metalloproteases ('zincins'), catalytic domain"/>
    <property type="match status" value="1"/>
</dbReference>
<feature type="disulfide bond" evidence="12">
    <location>
        <begin position="359"/>
        <end position="372"/>
    </location>
</feature>
<evidence type="ECO:0000256" key="4">
    <source>
        <dbReference type="ARBA" id="ARBA00022729"/>
    </source>
</evidence>
<dbReference type="PROSITE" id="PS00135">
    <property type="entry name" value="TRYPSIN_SER"/>
    <property type="match status" value="1"/>
</dbReference>
<evidence type="ECO:0000256" key="12">
    <source>
        <dbReference type="PROSITE-ProRule" id="PRU01005"/>
    </source>
</evidence>
<dbReference type="PRINTS" id="PR00480">
    <property type="entry name" value="ASTACIN"/>
</dbReference>
<evidence type="ECO:0000256" key="13">
    <source>
        <dbReference type="PROSITE-ProRule" id="PRU01211"/>
    </source>
</evidence>
<evidence type="ECO:0000256" key="2">
    <source>
        <dbReference type="ARBA" id="ARBA00022670"/>
    </source>
</evidence>
<dbReference type="InterPro" id="IPR034035">
    <property type="entry name" value="Astacin-like_dom"/>
</dbReference>
<evidence type="ECO:0000313" key="14">
    <source>
        <dbReference type="EMBL" id="CAH1790161.1"/>
    </source>
</evidence>
<dbReference type="SMART" id="SM00235">
    <property type="entry name" value="ZnMc"/>
    <property type="match status" value="1"/>
</dbReference>
<dbReference type="Pfam" id="PF01549">
    <property type="entry name" value="ShK"/>
    <property type="match status" value="4"/>
</dbReference>
<dbReference type="GO" id="GO:0004222">
    <property type="term" value="F:metalloendopeptidase activity"/>
    <property type="evidence" value="ECO:0007669"/>
    <property type="project" value="UniProtKB-UniRule"/>
</dbReference>
<comment type="cofactor">
    <cofactor evidence="13">
        <name>Zn(2+)</name>
        <dbReference type="ChEBI" id="CHEBI:29105"/>
    </cofactor>
    <text evidence="13">Binds 1 zinc ion per subunit.</text>
</comment>
<reference evidence="14" key="1">
    <citation type="submission" date="2022-03" db="EMBL/GenBank/DDBJ databases">
        <authorList>
            <person name="Martin C."/>
        </authorList>
    </citation>
    <scope>NUCLEOTIDE SEQUENCE</scope>
</reference>
<dbReference type="InterPro" id="IPR009003">
    <property type="entry name" value="Peptidase_S1_PA"/>
</dbReference>
<dbReference type="PANTHER" id="PTHR10127">
    <property type="entry name" value="DISCOIDIN, CUB, EGF, LAMININ , AND ZINC METALLOPROTEASE DOMAIN CONTAINING"/>
    <property type="match status" value="1"/>
</dbReference>
<keyword evidence="6" id="KW-0720">Serine protease</keyword>
<proteinExistence type="predicted"/>
<comment type="function">
    <text evidence="1">Metalloprotease.</text>
</comment>
<dbReference type="PROSITE" id="PS51670">
    <property type="entry name" value="SHKT"/>
    <property type="match status" value="4"/>
</dbReference>
<dbReference type="FunFam" id="2.40.10.10:FF:000120">
    <property type="entry name" value="Putative serine protease"/>
    <property type="match status" value="1"/>
</dbReference>